<comment type="caution">
    <text evidence="3">The sequence shown here is derived from an EMBL/GenBank/DDBJ whole genome shotgun (WGS) entry which is preliminary data.</text>
</comment>
<dbReference type="Proteomes" id="UP000317257">
    <property type="component" value="Unassembled WGS sequence"/>
</dbReference>
<evidence type="ECO:0000256" key="2">
    <source>
        <dbReference type="SAM" id="SignalP"/>
    </source>
</evidence>
<feature type="chain" id="PRO_5022854108" evidence="2">
    <location>
        <begin position="19"/>
        <end position="220"/>
    </location>
</feature>
<feature type="signal peptide" evidence="2">
    <location>
        <begin position="1"/>
        <end position="18"/>
    </location>
</feature>
<reference evidence="4" key="1">
    <citation type="submission" date="2018-12" db="EMBL/GenBank/DDBJ databases">
        <title>The complete genome of Metarhizium rileyi, a key fungal pathogen of Lepidoptera.</title>
        <authorList>
            <person name="Binneck E."/>
            <person name="Lastra C.C.L."/>
            <person name="Sosa-Gomez D.R."/>
        </authorList>
    </citation>
    <scope>NUCLEOTIDE SEQUENCE [LARGE SCALE GENOMIC DNA]</scope>
    <source>
        <strain evidence="4">Cep018-CH2</strain>
    </source>
</reference>
<evidence type="ECO:0000313" key="3">
    <source>
        <dbReference type="EMBL" id="TWU74394.1"/>
    </source>
</evidence>
<proteinExistence type="predicted"/>
<feature type="compositionally biased region" description="Polar residues" evidence="1">
    <location>
        <begin position="183"/>
        <end position="198"/>
    </location>
</feature>
<feature type="compositionally biased region" description="Low complexity" evidence="1">
    <location>
        <begin position="162"/>
        <end position="182"/>
    </location>
</feature>
<accession>A0A5C6GA64</accession>
<evidence type="ECO:0000313" key="4">
    <source>
        <dbReference type="Proteomes" id="UP000317257"/>
    </source>
</evidence>
<protein>
    <submittedName>
        <fullName evidence="3">Uncharacterized protein</fullName>
    </submittedName>
</protein>
<dbReference type="EMBL" id="SBHS01000011">
    <property type="protein sequence ID" value="TWU74394.1"/>
    <property type="molecule type" value="Genomic_DNA"/>
</dbReference>
<name>A0A5C6GA64_METRR</name>
<organism evidence="3 4">
    <name type="scientific">Metarhizium rileyi (strain RCEF 4871)</name>
    <name type="common">Nomuraea rileyi</name>
    <dbReference type="NCBI Taxonomy" id="1649241"/>
    <lineage>
        <taxon>Eukaryota</taxon>
        <taxon>Fungi</taxon>
        <taxon>Dikarya</taxon>
        <taxon>Ascomycota</taxon>
        <taxon>Pezizomycotina</taxon>
        <taxon>Sordariomycetes</taxon>
        <taxon>Hypocreomycetidae</taxon>
        <taxon>Hypocreales</taxon>
        <taxon>Clavicipitaceae</taxon>
        <taxon>Metarhizium</taxon>
    </lineage>
</organism>
<dbReference type="AlphaFoldDB" id="A0A5C6GA64"/>
<feature type="compositionally biased region" description="Low complexity" evidence="1">
    <location>
        <begin position="110"/>
        <end position="154"/>
    </location>
</feature>
<feature type="region of interest" description="Disordered" evidence="1">
    <location>
        <begin position="110"/>
        <end position="220"/>
    </location>
</feature>
<feature type="compositionally biased region" description="Low complexity" evidence="1">
    <location>
        <begin position="199"/>
        <end position="220"/>
    </location>
</feature>
<evidence type="ECO:0000256" key="1">
    <source>
        <dbReference type="SAM" id="MobiDB-lite"/>
    </source>
</evidence>
<gene>
    <name evidence="3" type="ORF">ED733_002552</name>
</gene>
<keyword evidence="2" id="KW-0732">Signal</keyword>
<sequence length="220" mass="22250">MRFASAILCAALPALANAANFVTGNRISEDTFKYEIEKCTDAKPCSLYLVRLSDMKRVATIFERKAGTEFTAKIQNVPSATYIFQATGGEDGKTAVTTQFTYHADSVITNTGTVTSTSPTESLTMSPPMSSSGTTSSTAVYTTASSHPGSTGTSTGLGTGGSTRSSTGSSTGSPTGSSTHTSKGASTATSDATPTGSMTGSSAVESSRTSETSTGNSTGS</sequence>